<accession>A0ABQ8M1F7</accession>
<sequence>MNSAKRPSVNQPERVYKIVGAFTAAQLGLAEHTYPHECLQCKLVLIGSDFPHLITPIQPVRLGPPGGPAAVKTRLGWTLQGPTKYLPQQNGSRSCLFMATLSPSAKLHHHVENLWKLDILPYRNEKLVTRSRKDQAAMDLLQTKTIRVNIDGVQRYATPLLRVQPMPTLLAPPNSVLANLQSTEKHLLRDPDRATAYSSEILKLENSGYAKMVCQEVWESSRESWFIPHHMVNHNEKARIVFNCSFTYQGSNLNALLLPGPNLSSSLLGVLLRFREYATAVSSDVKGMFHQLISFKGTTLITVKKARALVDKLRELLNGGGFELRQWASNVPEVIRLLPPEMLSQDSDQWLNQSQMDPQEPALGLRWRCKSDTLTYKSHLREASPTTMRNIYRVLASQYDPLGFIIPFTTRAKILVQLLWNKQREWDYPLLPSDLLETWLAWESELPHLEKLSLPQYHPSCIREVHIFCDASERAYECVGYLRTEDAHGQVEVAFITARSQVAPKKQLLVPRLELCAALTGAQLVHLLQRELTVNIARVILWTDSTTVLTWIRSDSYRFKVFVGTRVTEIQELTNGTDWRYVDSLKNPADYITRGKTAGSDREDDSEELRKPVFCLNIATNSGSSPPDPKEFHCFNDLVKATAQYLHGAAPSDSQEPAAETYQKAELEIFRAAQTESFPEKTQLLTADPKHPVTRMLIQHVDSNLKHPGSERLFGELRCKYWILRGREAIRKEQRGCVECQKWRARMADLPPARLRLHCPPFFSTGMDCFGPFLVKIGCCNEKRWGILFKFLTTRAVHFEVLTSLDTDSFLMALRRFISCRGKPAELLSDQGTNFKGGERKLKDSFKDMHPSLQTHLAEHQIKLIFNPPSAPHFGGSWEREIRSIKIALNATLNAQLVTEEMLGRVIKVFPRADGQIRTAEVQVKD</sequence>
<gene>
    <name evidence="2" type="ORF">H4Q32_024258</name>
</gene>
<organism evidence="2 3">
    <name type="scientific">Labeo rohita</name>
    <name type="common">Indian major carp</name>
    <name type="synonym">Cyprinus rohita</name>
    <dbReference type="NCBI Taxonomy" id="84645"/>
    <lineage>
        <taxon>Eukaryota</taxon>
        <taxon>Metazoa</taxon>
        <taxon>Chordata</taxon>
        <taxon>Craniata</taxon>
        <taxon>Vertebrata</taxon>
        <taxon>Euteleostomi</taxon>
        <taxon>Actinopterygii</taxon>
        <taxon>Neopterygii</taxon>
        <taxon>Teleostei</taxon>
        <taxon>Ostariophysi</taxon>
        <taxon>Cypriniformes</taxon>
        <taxon>Cyprinidae</taxon>
        <taxon>Labeoninae</taxon>
        <taxon>Labeonini</taxon>
        <taxon>Labeo</taxon>
    </lineage>
</organism>
<evidence type="ECO:0000313" key="2">
    <source>
        <dbReference type="EMBL" id="KAI2655663.1"/>
    </source>
</evidence>
<dbReference type="InterPro" id="IPR008042">
    <property type="entry name" value="Retrotrans_Pao"/>
</dbReference>
<dbReference type="InterPro" id="IPR001584">
    <property type="entry name" value="Integrase_cat-core"/>
</dbReference>
<evidence type="ECO:0000313" key="3">
    <source>
        <dbReference type="Proteomes" id="UP000830375"/>
    </source>
</evidence>
<proteinExistence type="predicted"/>
<dbReference type="InterPro" id="IPR012337">
    <property type="entry name" value="RNaseH-like_sf"/>
</dbReference>
<dbReference type="EMBL" id="JACTAM010000016">
    <property type="protein sequence ID" value="KAI2655663.1"/>
    <property type="molecule type" value="Genomic_DNA"/>
</dbReference>
<dbReference type="InterPro" id="IPR036397">
    <property type="entry name" value="RNaseH_sf"/>
</dbReference>
<dbReference type="InterPro" id="IPR043502">
    <property type="entry name" value="DNA/RNA_pol_sf"/>
</dbReference>
<dbReference type="SUPFAM" id="SSF53098">
    <property type="entry name" value="Ribonuclease H-like"/>
    <property type="match status" value="1"/>
</dbReference>
<dbReference type="SUPFAM" id="SSF56672">
    <property type="entry name" value="DNA/RNA polymerases"/>
    <property type="match status" value="1"/>
</dbReference>
<protein>
    <submittedName>
        <fullName evidence="2">Pro-Pol polyprotein</fullName>
    </submittedName>
</protein>
<dbReference type="Pfam" id="PF05380">
    <property type="entry name" value="Peptidase_A17"/>
    <property type="match status" value="1"/>
</dbReference>
<dbReference type="Proteomes" id="UP000830375">
    <property type="component" value="Unassembled WGS sequence"/>
</dbReference>
<reference evidence="2 3" key="1">
    <citation type="submission" date="2022-01" db="EMBL/GenBank/DDBJ databases">
        <title>A high-quality chromosome-level genome assembly of rohu carp, Labeo rohita.</title>
        <authorList>
            <person name="Arick M.A. II"/>
            <person name="Hsu C.-Y."/>
            <person name="Magbanua Z."/>
            <person name="Pechanova O."/>
            <person name="Grover C."/>
            <person name="Miller E."/>
            <person name="Thrash A."/>
            <person name="Ezzel L."/>
            <person name="Alam S."/>
            <person name="Benzie J."/>
            <person name="Hamilton M."/>
            <person name="Karsi A."/>
            <person name="Lawrence M.L."/>
            <person name="Peterson D.G."/>
        </authorList>
    </citation>
    <scope>NUCLEOTIDE SEQUENCE [LARGE SCALE GENOMIC DNA]</scope>
    <source>
        <strain evidence="3">BAU-BD-2019</strain>
        <tissue evidence="2">Blood</tissue>
    </source>
</reference>
<feature type="domain" description="Integrase catalytic" evidence="1">
    <location>
        <begin position="756"/>
        <end position="926"/>
    </location>
</feature>
<keyword evidence="3" id="KW-1185">Reference proteome</keyword>
<name>A0ABQ8M1F7_LABRO</name>
<dbReference type="PANTHER" id="PTHR47331:SF5">
    <property type="entry name" value="RIBONUCLEASE H"/>
    <property type="match status" value="1"/>
</dbReference>
<dbReference type="PROSITE" id="PS50994">
    <property type="entry name" value="INTEGRASE"/>
    <property type="match status" value="1"/>
</dbReference>
<evidence type="ECO:0000259" key="1">
    <source>
        <dbReference type="PROSITE" id="PS50994"/>
    </source>
</evidence>
<comment type="caution">
    <text evidence="2">The sequence shown here is derived from an EMBL/GenBank/DDBJ whole genome shotgun (WGS) entry which is preliminary data.</text>
</comment>
<dbReference type="PANTHER" id="PTHR47331">
    <property type="entry name" value="PHD-TYPE DOMAIN-CONTAINING PROTEIN"/>
    <property type="match status" value="1"/>
</dbReference>
<dbReference type="Gene3D" id="3.30.420.10">
    <property type="entry name" value="Ribonuclease H-like superfamily/Ribonuclease H"/>
    <property type="match status" value="1"/>
</dbReference>